<feature type="transmembrane region" description="Helical" evidence="6">
    <location>
        <begin position="75"/>
        <end position="93"/>
    </location>
</feature>
<keyword evidence="3 6" id="KW-0812">Transmembrane</keyword>
<dbReference type="RefSeq" id="WP_012064666.1">
    <property type="nucleotide sequence ID" value="NC_009633.1"/>
</dbReference>
<evidence type="ECO:0000256" key="5">
    <source>
        <dbReference type="ARBA" id="ARBA00023136"/>
    </source>
</evidence>
<organism evidence="7 8">
    <name type="scientific">Alkaliphilus metalliredigens (strain QYMF)</name>
    <dbReference type="NCBI Taxonomy" id="293826"/>
    <lineage>
        <taxon>Bacteria</taxon>
        <taxon>Bacillati</taxon>
        <taxon>Bacillota</taxon>
        <taxon>Clostridia</taxon>
        <taxon>Peptostreptococcales</taxon>
        <taxon>Natronincolaceae</taxon>
        <taxon>Alkaliphilus</taxon>
    </lineage>
</organism>
<feature type="transmembrane region" description="Helical" evidence="6">
    <location>
        <begin position="333"/>
        <end position="355"/>
    </location>
</feature>
<evidence type="ECO:0000256" key="6">
    <source>
        <dbReference type="SAM" id="Phobius"/>
    </source>
</evidence>
<dbReference type="Proteomes" id="UP000001572">
    <property type="component" value="Chromosome"/>
</dbReference>
<feature type="transmembrane region" description="Helical" evidence="6">
    <location>
        <begin position="157"/>
        <end position="176"/>
    </location>
</feature>
<evidence type="ECO:0000256" key="2">
    <source>
        <dbReference type="ARBA" id="ARBA00022475"/>
    </source>
</evidence>
<dbReference type="CDD" id="cd06580">
    <property type="entry name" value="TM_PBP1_transp_TpRbsC_like"/>
    <property type="match status" value="1"/>
</dbReference>
<dbReference type="eggNOG" id="COG4603">
    <property type="taxonomic scope" value="Bacteria"/>
</dbReference>
<dbReference type="EMBL" id="CP000724">
    <property type="protein sequence ID" value="ABR49706.1"/>
    <property type="molecule type" value="Genomic_DNA"/>
</dbReference>
<sequence>MNKIKAFISNDKNHRFLIPIIAILLGFLLGSIVMLFTGLNPKDLFVSLIRAVTGININNIGTDREVFNSRYIGEYFVYVMPITLTGLSVAFAFRTGLFNIGAEGQVMVGALAATYAALTLDLPRILFVTAVILAGALAGAFWGFIPGILKAKYNVHEVVVTIMLNYTGLYMTNYFIKAMPDSTSTRTADFPQASLLKSEFLAGITNNSRLHYGFIVVILAALAFWFIIEKTTFGYELKAVGYNPFASRYAGMKVKRNAALSMTIAGAFSGLAGAILVAGTFGYGRVLGSFENYGFDGIAVALIGGSTALGSVLGGLLFGALKAAQPIMQINRIPRDIAIIIIASIVIFIAMRYGIKSVLEKVKVKEAKK</sequence>
<dbReference type="Pfam" id="PF02653">
    <property type="entry name" value="BPD_transp_2"/>
    <property type="match status" value="1"/>
</dbReference>
<dbReference type="STRING" id="293826.Amet_3584"/>
<dbReference type="InterPro" id="IPR001851">
    <property type="entry name" value="ABC_transp_permease"/>
</dbReference>
<dbReference type="OrthoDB" id="45037at2"/>
<proteinExistence type="predicted"/>
<keyword evidence="8" id="KW-1185">Reference proteome</keyword>
<reference evidence="8" key="1">
    <citation type="journal article" date="2016" name="Genome Announc.">
        <title>Complete genome sequence of Alkaliphilus metalliredigens strain QYMF, an alkaliphilic and metal-reducing bacterium isolated from borax-contaminated leachate ponds.</title>
        <authorList>
            <person name="Hwang C."/>
            <person name="Copeland A."/>
            <person name="Lucas S."/>
            <person name="Lapidus A."/>
            <person name="Barry K."/>
            <person name="Detter J.C."/>
            <person name="Glavina Del Rio T."/>
            <person name="Hammon N."/>
            <person name="Israni S."/>
            <person name="Dalin E."/>
            <person name="Tice H."/>
            <person name="Pitluck S."/>
            <person name="Chertkov O."/>
            <person name="Brettin T."/>
            <person name="Bruce D."/>
            <person name="Han C."/>
            <person name="Schmutz J."/>
            <person name="Larimer F."/>
            <person name="Land M.L."/>
            <person name="Hauser L."/>
            <person name="Kyrpides N."/>
            <person name="Mikhailova N."/>
            <person name="Ye Q."/>
            <person name="Zhou J."/>
            <person name="Richardson P."/>
            <person name="Fields M.W."/>
        </authorList>
    </citation>
    <scope>NUCLEOTIDE SEQUENCE [LARGE SCALE GENOMIC DNA]</scope>
    <source>
        <strain evidence="8">QYMF</strain>
    </source>
</reference>
<feature type="transmembrane region" description="Helical" evidence="6">
    <location>
        <begin position="16"/>
        <end position="39"/>
    </location>
</feature>
<evidence type="ECO:0000313" key="7">
    <source>
        <dbReference type="EMBL" id="ABR49706.1"/>
    </source>
</evidence>
<keyword evidence="4 6" id="KW-1133">Transmembrane helix</keyword>
<dbReference type="PANTHER" id="PTHR47089">
    <property type="entry name" value="ABC TRANSPORTER, PERMEASE PROTEIN"/>
    <property type="match status" value="1"/>
</dbReference>
<dbReference type="HOGENOM" id="CLU_040769_0_1_9"/>
<keyword evidence="2" id="KW-1003">Cell membrane</keyword>
<keyword evidence="5 6" id="KW-0472">Membrane</keyword>
<dbReference type="KEGG" id="amt:Amet_3584"/>
<feature type="transmembrane region" description="Helical" evidence="6">
    <location>
        <begin position="124"/>
        <end position="145"/>
    </location>
</feature>
<name>A6TU38_ALKMQ</name>
<evidence type="ECO:0000256" key="4">
    <source>
        <dbReference type="ARBA" id="ARBA00022989"/>
    </source>
</evidence>
<dbReference type="GO" id="GO:0005886">
    <property type="term" value="C:plasma membrane"/>
    <property type="evidence" value="ECO:0007669"/>
    <property type="project" value="UniProtKB-SubCell"/>
</dbReference>
<evidence type="ECO:0000256" key="3">
    <source>
        <dbReference type="ARBA" id="ARBA00022692"/>
    </source>
</evidence>
<gene>
    <name evidence="7" type="ordered locus">Amet_3584</name>
</gene>
<evidence type="ECO:0000256" key="1">
    <source>
        <dbReference type="ARBA" id="ARBA00004651"/>
    </source>
</evidence>
<accession>A6TU38</accession>
<evidence type="ECO:0000313" key="8">
    <source>
        <dbReference type="Proteomes" id="UP000001572"/>
    </source>
</evidence>
<dbReference type="GO" id="GO:0022857">
    <property type="term" value="F:transmembrane transporter activity"/>
    <property type="evidence" value="ECO:0007669"/>
    <property type="project" value="InterPro"/>
</dbReference>
<feature type="transmembrane region" description="Helical" evidence="6">
    <location>
        <begin position="258"/>
        <end position="278"/>
    </location>
</feature>
<protein>
    <submittedName>
        <fullName evidence="7">Inner-membrane translocator</fullName>
    </submittedName>
</protein>
<dbReference type="AlphaFoldDB" id="A6TU38"/>
<dbReference type="PANTHER" id="PTHR47089:SF1">
    <property type="entry name" value="GUANOSINE ABC TRANSPORTER PERMEASE PROTEIN NUPP"/>
    <property type="match status" value="1"/>
</dbReference>
<feature type="transmembrane region" description="Helical" evidence="6">
    <location>
        <begin position="100"/>
        <end position="118"/>
    </location>
</feature>
<feature type="transmembrane region" description="Helical" evidence="6">
    <location>
        <begin position="210"/>
        <end position="228"/>
    </location>
</feature>
<feature type="transmembrane region" description="Helical" evidence="6">
    <location>
        <begin position="298"/>
        <end position="321"/>
    </location>
</feature>
<comment type="subcellular location">
    <subcellularLocation>
        <location evidence="1">Cell membrane</location>
        <topology evidence="1">Multi-pass membrane protein</topology>
    </subcellularLocation>
</comment>